<evidence type="ECO:0000313" key="1">
    <source>
        <dbReference type="EMBL" id="AGB62748.1"/>
    </source>
</evidence>
<proteinExistence type="predicted"/>
<dbReference type="GeneID" id="14516109"/>
<name>L0L9B0_9CAUD</name>
<evidence type="ECO:0000313" key="2">
    <source>
        <dbReference type="Proteomes" id="UP000010364"/>
    </source>
</evidence>
<reference evidence="1" key="1">
    <citation type="submission" date="2013-11" db="EMBL/GenBank/DDBJ databases">
        <title>Discovery of phiAGATE novel phage infecting Bacillus pumilus leads to new insights in phylogeny of subfamily Spounavirinae.</title>
        <authorList>
            <person name="Barylski J."/>
            <person name="Nowicki G."/>
            <person name="Gozdzicka-Jozefiak A."/>
        </authorList>
    </citation>
    <scope>NUCLEOTIDE SEQUENCE [LARGE SCALE GENOMIC DNA]</scope>
</reference>
<dbReference type="OrthoDB" id="25081at10239"/>
<dbReference type="Proteomes" id="UP000010364">
    <property type="component" value="Segment"/>
</dbReference>
<accession>L0L9B0</accession>
<organism evidence="1 2">
    <name type="scientific">Bacillus phage phiAGATE</name>
    <dbReference type="NCBI Taxonomy" id="1204533"/>
    <lineage>
        <taxon>Viruses</taxon>
        <taxon>Duplodnaviria</taxon>
        <taxon>Heunggongvirae</taxon>
        <taxon>Uroviricota</taxon>
        <taxon>Caudoviricetes</taxon>
        <taxon>Herelleviridae</taxon>
        <taxon>Bastillevirinae</taxon>
        <taxon>Agatevirus</taxon>
        <taxon>Agatevirus agate</taxon>
    </lineage>
</organism>
<dbReference type="KEGG" id="vg:14516109"/>
<protein>
    <submittedName>
        <fullName evidence="1">Uncharacterized protein</fullName>
    </submittedName>
</protein>
<dbReference type="EMBL" id="JX238501">
    <property type="protein sequence ID" value="AGB62748.1"/>
    <property type="molecule type" value="Genomic_DNA"/>
</dbReference>
<dbReference type="RefSeq" id="YP_007349341.1">
    <property type="nucleotide sequence ID" value="NC_020081.2"/>
</dbReference>
<sequence length="91" mass="10379">MEAKLSGSNIVIKLPVDEVVGVFEVTSSKGEAQMRVKFKRKFAESVVKSLQEISSNQLATNLFTEHVLDNIFDELVENQDKSIKYPDEFKW</sequence>
<keyword evidence="2" id="KW-1185">Reference proteome</keyword>